<dbReference type="EMBL" id="ABYK01000011">
    <property type="protein sequence ID" value="EDZ95272.1"/>
    <property type="molecule type" value="Genomic_DNA"/>
</dbReference>
<accession>B5VZP7</accession>
<proteinExistence type="predicted"/>
<name>B5VZP7_LIMMA</name>
<gene>
    <name evidence="1" type="ORF">AmaxDRAFT_1873</name>
</gene>
<dbReference type="AlphaFoldDB" id="B5VZP7"/>
<protein>
    <submittedName>
        <fullName evidence="1">Uncharacterized protein</fullName>
    </submittedName>
</protein>
<keyword evidence="2" id="KW-1185">Reference proteome</keyword>
<comment type="caution">
    <text evidence="1">The sequence shown here is derived from an EMBL/GenBank/DDBJ whole genome shotgun (WGS) entry which is preliminary data.</text>
</comment>
<dbReference type="Proteomes" id="UP000004061">
    <property type="component" value="Unassembled WGS sequence"/>
</dbReference>
<evidence type="ECO:0000313" key="2">
    <source>
        <dbReference type="Proteomes" id="UP000004061"/>
    </source>
</evidence>
<organism evidence="1 2">
    <name type="scientific">Limnospira maxima CS-328</name>
    <dbReference type="NCBI Taxonomy" id="513049"/>
    <lineage>
        <taxon>Bacteria</taxon>
        <taxon>Bacillati</taxon>
        <taxon>Cyanobacteriota</taxon>
        <taxon>Cyanophyceae</taxon>
        <taxon>Oscillatoriophycideae</taxon>
        <taxon>Oscillatoriales</taxon>
        <taxon>Sirenicapillariaceae</taxon>
        <taxon>Limnospira</taxon>
    </lineage>
</organism>
<evidence type="ECO:0000313" key="1">
    <source>
        <dbReference type="EMBL" id="EDZ95272.1"/>
    </source>
</evidence>
<sequence>MAYLGVNVRILCLSKLAEVKFLIRAWATKNPDLKNQPSTTRHFPTIQGVFTGRVGE</sequence>
<reference evidence="1 2" key="1">
    <citation type="journal article" date="2011" name="Appl. Environ. Microbiol.">
        <title>Contribution of a Sodium Ion Gradient to Energy Conservation during Fermentation in the Cyanobacterium Arthrospira (Spirulina) maxima CS-328.</title>
        <authorList>
            <person name="Carrieri D."/>
            <person name="Ananyev G."/>
            <person name="Lenz O."/>
            <person name="Bryant D.A."/>
            <person name="Dismukes G.C."/>
        </authorList>
    </citation>
    <scope>NUCLEOTIDE SEQUENCE [LARGE SCALE GENOMIC DNA]</scope>
    <source>
        <strain evidence="1 2">CS-328</strain>
    </source>
</reference>